<feature type="domain" description="Rad50/SbcC-type AAA" evidence="3">
    <location>
        <begin position="1"/>
        <end position="169"/>
    </location>
</feature>
<accession>A0A829YPH0</accession>
<comment type="caution">
    <text evidence="4">The sequence shown here is derived from an EMBL/GenBank/DDBJ whole genome shotgun (WGS) entry which is preliminary data.</text>
</comment>
<name>A0A829YPH0_9GAMM</name>
<dbReference type="Proteomes" id="UP000445000">
    <property type="component" value="Unassembled WGS sequence"/>
</dbReference>
<dbReference type="PANTHER" id="PTHR32114:SF2">
    <property type="entry name" value="ABC TRANSPORTER ABCH.3"/>
    <property type="match status" value="1"/>
</dbReference>
<dbReference type="PANTHER" id="PTHR32114">
    <property type="entry name" value="ABC TRANSPORTER ABCH.3"/>
    <property type="match status" value="1"/>
</dbReference>
<reference evidence="5" key="1">
    <citation type="submission" date="2020-01" db="EMBL/GenBank/DDBJ databases">
        <title>'Steroidobacter agaridevorans' sp. nov., agar-degrading bacteria isolated from rhizosphere soils.</title>
        <authorList>
            <person name="Ikenaga M."/>
            <person name="Kataoka M."/>
            <person name="Murouchi A."/>
            <person name="Katsuragi S."/>
            <person name="Sakai M."/>
        </authorList>
    </citation>
    <scope>NUCLEOTIDE SEQUENCE [LARGE SCALE GENOMIC DNA]</scope>
    <source>
        <strain evidence="5">YU21-B</strain>
    </source>
</reference>
<dbReference type="Pfam" id="PF13476">
    <property type="entry name" value="AAA_23"/>
    <property type="match status" value="1"/>
</dbReference>
<evidence type="ECO:0000256" key="1">
    <source>
        <dbReference type="SAM" id="Coils"/>
    </source>
</evidence>
<feature type="coiled-coil region" evidence="1">
    <location>
        <begin position="168"/>
        <end position="195"/>
    </location>
</feature>
<feature type="compositionally biased region" description="Polar residues" evidence="2">
    <location>
        <begin position="685"/>
        <end position="700"/>
    </location>
</feature>
<dbReference type="GO" id="GO:0006302">
    <property type="term" value="P:double-strand break repair"/>
    <property type="evidence" value="ECO:0007669"/>
    <property type="project" value="InterPro"/>
</dbReference>
<evidence type="ECO:0000259" key="3">
    <source>
        <dbReference type="Pfam" id="PF13476"/>
    </source>
</evidence>
<sequence>MTVLYGPNGFGKTSLFDALDFAVTGGIGRLKAISTDQLLAKAAKHLDSGDEESEVSLTFTQDDKTHTVTRTLSKPAHATLDSNKGTSRKDVLAKLTGYGSAVADRVDNLVSLFRATHLFSQESQELTKDFQDKCELSAELVSRMLAFDDYVSGLNKTSEIQRLIKVSIDAASKDVARLSASVEVARREVDRLDNASARSANPDEILTELSALKADLANFGIQALDDQPNIATLRGWRSQLESRAAETEILGERLSKAVADLQQLRDLERERALLQSSQTLLERSLADITSSQAVTATARNIASNNFARMKGAEADGERLVRKLMSVAASKPEYDRLVRTREELAANLEIALRHRERLRNEESSTASTLQLAETAAHDLSTEIANKARHLEAIQALARDWTAIDVATIRLRNLAETEEALIEDIVRLRAAANTANTTLAEKQAEIYAIEREVEAREAESSEVKSLLAQLRSHTKDGTCILCGIEHESKEKLLARIDARLTEEGPLNRAREQLTHIRAEAAEIQDQATTSKVLLDDALRRNNDLRSEKAELEKLLLDFSSRAASLGVPSALDQLELSVRQAEQALVARRLEHEKAKQALGLATLSSNTTKVSISANANEIETIQTGIDEANGTLKIIEDKASAENLQLSGDPANLQAAIASAVENLELARTATQNAQKEVDQRTAEADQQLQSATSYRNSLDSNRRRAGTVARNISDLTSSLAQLGIAPDLPDQSILNLITANSDRRAQLQAARERAAILEVAMDAATTSAALQGLHTTIKQNLELISTANEQLNQLVPWAKYFERIANLLHRQRSSATESFTRDYGPRTAVIQRRLRPVYGFGDIEISSRGGAINVGVVRNGEALRPIDYFSQSQIQTLLLGLFLTASSSQTWSSFSSVMMDDPVTHFDDLNTYSLLDLISGLLQSPDGVRQFVISTCDEKLLQLARQKFRHLGDGAKFYHFSAIGAEGPVIEELSA</sequence>
<dbReference type="EMBL" id="BLJN01000011">
    <property type="protein sequence ID" value="GFE84891.1"/>
    <property type="molecule type" value="Genomic_DNA"/>
</dbReference>
<proteinExistence type="predicted"/>
<protein>
    <recommendedName>
        <fullName evidence="3">Rad50/SbcC-type AAA domain-containing protein</fullName>
    </recommendedName>
</protein>
<feature type="coiled-coil region" evidence="1">
    <location>
        <begin position="504"/>
        <end position="589"/>
    </location>
</feature>
<feature type="region of interest" description="Disordered" evidence="2">
    <location>
        <begin position="672"/>
        <end position="706"/>
    </location>
</feature>
<evidence type="ECO:0000313" key="4">
    <source>
        <dbReference type="EMBL" id="GFE84891.1"/>
    </source>
</evidence>
<dbReference type="Gene3D" id="3.40.50.300">
    <property type="entry name" value="P-loop containing nucleotide triphosphate hydrolases"/>
    <property type="match status" value="2"/>
</dbReference>
<organism evidence="4 5">
    <name type="scientific">Steroidobacter agaridevorans</name>
    <dbReference type="NCBI Taxonomy" id="2695856"/>
    <lineage>
        <taxon>Bacteria</taxon>
        <taxon>Pseudomonadati</taxon>
        <taxon>Pseudomonadota</taxon>
        <taxon>Gammaproteobacteria</taxon>
        <taxon>Steroidobacterales</taxon>
        <taxon>Steroidobacteraceae</taxon>
        <taxon>Steroidobacter</taxon>
    </lineage>
</organism>
<dbReference type="SUPFAM" id="SSF52540">
    <property type="entry name" value="P-loop containing nucleoside triphosphate hydrolases"/>
    <property type="match status" value="1"/>
</dbReference>
<keyword evidence="1" id="KW-0175">Coiled coil</keyword>
<evidence type="ECO:0000313" key="5">
    <source>
        <dbReference type="Proteomes" id="UP000445000"/>
    </source>
</evidence>
<keyword evidence="5" id="KW-1185">Reference proteome</keyword>
<dbReference type="InterPro" id="IPR027417">
    <property type="entry name" value="P-loop_NTPase"/>
</dbReference>
<gene>
    <name evidence="4" type="ORF">GCM10011487_68910</name>
</gene>
<feature type="coiled-coil region" evidence="1">
    <location>
        <begin position="409"/>
        <end position="457"/>
    </location>
</feature>
<dbReference type="GO" id="GO:0016887">
    <property type="term" value="F:ATP hydrolysis activity"/>
    <property type="evidence" value="ECO:0007669"/>
    <property type="project" value="InterPro"/>
</dbReference>
<dbReference type="AlphaFoldDB" id="A0A829YPH0"/>
<dbReference type="InterPro" id="IPR038729">
    <property type="entry name" value="Rad50/SbcC_AAA"/>
</dbReference>
<evidence type="ECO:0000256" key="2">
    <source>
        <dbReference type="SAM" id="MobiDB-lite"/>
    </source>
</evidence>